<comment type="caution">
    <text evidence="1">The sequence shown here is derived from an EMBL/GenBank/DDBJ whole genome shotgun (WGS) entry which is preliminary data.</text>
</comment>
<dbReference type="SUPFAM" id="SSF52540">
    <property type="entry name" value="P-loop containing nucleoside triphosphate hydrolases"/>
    <property type="match status" value="1"/>
</dbReference>
<keyword evidence="3" id="KW-1185">Reference proteome</keyword>
<evidence type="ECO:0000313" key="1">
    <source>
        <dbReference type="EMBL" id="CAK9052063.1"/>
    </source>
</evidence>
<proteinExistence type="predicted"/>
<reference evidence="1 3" key="1">
    <citation type="submission" date="2024-02" db="EMBL/GenBank/DDBJ databases">
        <authorList>
            <person name="Chen Y."/>
            <person name="Shah S."/>
            <person name="Dougan E. K."/>
            <person name="Thang M."/>
            <person name="Chan C."/>
        </authorList>
    </citation>
    <scope>NUCLEOTIDE SEQUENCE [LARGE SCALE GENOMIC DNA]</scope>
</reference>
<evidence type="ECO:0008006" key="4">
    <source>
        <dbReference type="Google" id="ProtNLM"/>
    </source>
</evidence>
<protein>
    <recommendedName>
        <fullName evidence="4">ATP-dependent DNA helicase</fullName>
    </recommendedName>
</protein>
<evidence type="ECO:0000313" key="2">
    <source>
        <dbReference type="EMBL" id="CAK9052107.1"/>
    </source>
</evidence>
<dbReference type="EMBL" id="CAXAMN010018213">
    <property type="protein sequence ID" value="CAK9052063.1"/>
    <property type="molecule type" value="Genomic_DNA"/>
</dbReference>
<dbReference type="InterPro" id="IPR027417">
    <property type="entry name" value="P-loop_NTPase"/>
</dbReference>
<sequence>MRAKLPPEVVIDTYHAAFGLDEKPGAAAVGLAQYALVIIDEISQMQAHHFEHVCKLWAQADNFPVILLVGDELQMCGFGDRRAWTPPHKLDVAAVQKLLKSHPDTVILTCTRKGAQTINELALQLFPRFPPLAVLDGDVASNPENYDDGALLEDLRALRPLRLPIFKGMRAIFTHNVRKDVDFVNGMACVVQGYEGRTKLGNLSYYPLKAGYADTIIKYQGAELNHVTAFLDCPGVPGAAYTALNRVSFGKDVLVGGVVTAAHFQPVDES</sequence>
<dbReference type="EMBL" id="CAXAMN010018225">
    <property type="protein sequence ID" value="CAK9052107.1"/>
    <property type="molecule type" value="Genomic_DNA"/>
</dbReference>
<evidence type="ECO:0000313" key="3">
    <source>
        <dbReference type="Proteomes" id="UP001642484"/>
    </source>
</evidence>
<name>A0ABP0MKS1_9DINO</name>
<gene>
    <name evidence="1" type="ORF">CCMP2556_LOCUS26313</name>
    <name evidence="2" type="ORF">CCMP2556_LOCUS26338</name>
</gene>
<dbReference type="Proteomes" id="UP001642484">
    <property type="component" value="Unassembled WGS sequence"/>
</dbReference>
<accession>A0ABP0MKS1</accession>
<organism evidence="1 3">
    <name type="scientific">Durusdinium trenchii</name>
    <dbReference type="NCBI Taxonomy" id="1381693"/>
    <lineage>
        <taxon>Eukaryota</taxon>
        <taxon>Sar</taxon>
        <taxon>Alveolata</taxon>
        <taxon>Dinophyceae</taxon>
        <taxon>Suessiales</taxon>
        <taxon>Symbiodiniaceae</taxon>
        <taxon>Durusdinium</taxon>
    </lineage>
</organism>